<evidence type="ECO:0000313" key="2">
    <source>
        <dbReference type="Proteomes" id="UP000479710"/>
    </source>
</evidence>
<protein>
    <submittedName>
        <fullName evidence="1">Uncharacterized protein</fullName>
    </submittedName>
</protein>
<reference evidence="1 2" key="1">
    <citation type="submission" date="2019-11" db="EMBL/GenBank/DDBJ databases">
        <title>Whole genome sequence of Oryza granulata.</title>
        <authorList>
            <person name="Li W."/>
        </authorList>
    </citation>
    <scope>NUCLEOTIDE SEQUENCE [LARGE SCALE GENOMIC DNA]</scope>
    <source>
        <strain evidence="2">cv. Menghai</strain>
        <tissue evidence="1">Leaf</tissue>
    </source>
</reference>
<keyword evidence="2" id="KW-1185">Reference proteome</keyword>
<evidence type="ECO:0000313" key="1">
    <source>
        <dbReference type="EMBL" id="KAF0930553.1"/>
    </source>
</evidence>
<dbReference type="Proteomes" id="UP000479710">
    <property type="component" value="Unassembled WGS sequence"/>
</dbReference>
<proteinExistence type="predicted"/>
<gene>
    <name evidence="1" type="ORF">E2562_033320</name>
</gene>
<accession>A0A6G1F101</accession>
<dbReference type="EMBL" id="SPHZ02000002">
    <property type="protein sequence ID" value="KAF0930553.1"/>
    <property type="molecule type" value="Genomic_DNA"/>
</dbReference>
<comment type="caution">
    <text evidence="1">The sequence shown here is derived from an EMBL/GenBank/DDBJ whole genome shotgun (WGS) entry which is preliminary data.</text>
</comment>
<sequence length="89" mass="9210">MTTVALLVPGVGVGKVGVSGRGVASSRRRRDEGTIRACGLAGGIRGVGLSMALAWCGCCTHEQCRGTKGFILGSGLMRRHDGDAWQHGE</sequence>
<name>A0A6G1F101_9ORYZ</name>
<organism evidence="1 2">
    <name type="scientific">Oryza meyeriana var. granulata</name>
    <dbReference type="NCBI Taxonomy" id="110450"/>
    <lineage>
        <taxon>Eukaryota</taxon>
        <taxon>Viridiplantae</taxon>
        <taxon>Streptophyta</taxon>
        <taxon>Embryophyta</taxon>
        <taxon>Tracheophyta</taxon>
        <taxon>Spermatophyta</taxon>
        <taxon>Magnoliopsida</taxon>
        <taxon>Liliopsida</taxon>
        <taxon>Poales</taxon>
        <taxon>Poaceae</taxon>
        <taxon>BOP clade</taxon>
        <taxon>Oryzoideae</taxon>
        <taxon>Oryzeae</taxon>
        <taxon>Oryzinae</taxon>
        <taxon>Oryza</taxon>
        <taxon>Oryza meyeriana</taxon>
    </lineage>
</organism>
<dbReference type="AlphaFoldDB" id="A0A6G1F101"/>